<gene>
    <name evidence="2" type="ORF">G9Q97_21050</name>
</gene>
<evidence type="ECO:0000259" key="1">
    <source>
        <dbReference type="Pfam" id="PF13521"/>
    </source>
</evidence>
<evidence type="ECO:0000313" key="3">
    <source>
        <dbReference type="Proteomes" id="UP000649799"/>
    </source>
</evidence>
<accession>A0ABX0HFZ0</accession>
<evidence type="ECO:0000313" key="2">
    <source>
        <dbReference type="EMBL" id="NHE59306.1"/>
    </source>
</evidence>
<dbReference type="RefSeq" id="WP_166150548.1">
    <property type="nucleotide sequence ID" value="NZ_JAANYN010000011.1"/>
</dbReference>
<comment type="caution">
    <text evidence="2">The sequence shown here is derived from an EMBL/GenBank/DDBJ whole genome shotgun (WGS) entry which is preliminary data.</text>
</comment>
<dbReference type="PANTHER" id="PTHR37512:SF1">
    <property type="entry name" value="NADR_TTD14 AAA DOMAIN-CONTAINING PROTEIN"/>
    <property type="match status" value="1"/>
</dbReference>
<keyword evidence="2" id="KW-0547">Nucleotide-binding</keyword>
<dbReference type="InterPro" id="IPR027417">
    <property type="entry name" value="P-loop_NTPase"/>
</dbReference>
<keyword evidence="2" id="KW-0067">ATP-binding</keyword>
<dbReference type="PANTHER" id="PTHR37512">
    <property type="entry name" value="TRIFUNCTIONAL NAD BIOSYNTHESIS/REGULATOR PROTEIN NADR"/>
    <property type="match status" value="1"/>
</dbReference>
<dbReference type="InterPro" id="IPR052735">
    <property type="entry name" value="NAD_biosynth-regulator"/>
</dbReference>
<sequence>MDKVVIIGPESTGKSTLSQDLAAHYSEPWVPEFARDYLLELDRPYRFEDLLEMARGQIQWEDRRYREAREVLFCDTDLRVIKIWSEHKYGRTHHWIDQQIQKRKYDLYLLTDIDIPWQDDPLREHPDPDMRKYFIKLYEQVLVSSGVPWEKISGSPEDRLKAGIAAIEARKKE</sequence>
<reference evidence="2 3" key="1">
    <citation type="submission" date="2020-03" db="EMBL/GenBank/DDBJ databases">
        <title>Cyclobacterium plantarum sp. nov., a marine bacterium isolated from a coastal-marine wetland.</title>
        <authorList>
            <person name="Sanchez-Porro C."/>
            <person name="Ventosa A."/>
            <person name="Amoozegar M."/>
        </authorList>
    </citation>
    <scope>NUCLEOTIDE SEQUENCE [LARGE SCALE GENOMIC DNA]</scope>
    <source>
        <strain evidence="2 3">GBPx2</strain>
    </source>
</reference>
<dbReference type="Proteomes" id="UP000649799">
    <property type="component" value="Unassembled WGS sequence"/>
</dbReference>
<dbReference type="EMBL" id="JAANYN010000011">
    <property type="protein sequence ID" value="NHE59306.1"/>
    <property type="molecule type" value="Genomic_DNA"/>
</dbReference>
<feature type="domain" description="NadR/Ttd14 AAA" evidence="1">
    <location>
        <begin position="3"/>
        <end position="159"/>
    </location>
</feature>
<name>A0ABX0HFZ0_9BACT</name>
<dbReference type="GO" id="GO:0005524">
    <property type="term" value="F:ATP binding"/>
    <property type="evidence" value="ECO:0007669"/>
    <property type="project" value="UniProtKB-KW"/>
</dbReference>
<protein>
    <submittedName>
        <fullName evidence="2">ATP-binding protein</fullName>
    </submittedName>
</protein>
<dbReference type="Pfam" id="PF13521">
    <property type="entry name" value="AAA_28"/>
    <property type="match status" value="1"/>
</dbReference>
<dbReference type="Gene3D" id="3.40.50.300">
    <property type="entry name" value="P-loop containing nucleotide triphosphate hydrolases"/>
    <property type="match status" value="1"/>
</dbReference>
<organism evidence="2 3">
    <name type="scientific">Cyclobacterium plantarum</name>
    <dbReference type="NCBI Taxonomy" id="2716263"/>
    <lineage>
        <taxon>Bacteria</taxon>
        <taxon>Pseudomonadati</taxon>
        <taxon>Bacteroidota</taxon>
        <taxon>Cytophagia</taxon>
        <taxon>Cytophagales</taxon>
        <taxon>Cyclobacteriaceae</taxon>
        <taxon>Cyclobacterium</taxon>
    </lineage>
</organism>
<dbReference type="InterPro" id="IPR038727">
    <property type="entry name" value="NadR/Ttd14_AAA_dom"/>
</dbReference>
<keyword evidence="3" id="KW-1185">Reference proteome</keyword>
<dbReference type="SUPFAM" id="SSF52540">
    <property type="entry name" value="P-loop containing nucleoside triphosphate hydrolases"/>
    <property type="match status" value="1"/>
</dbReference>
<proteinExistence type="predicted"/>